<keyword evidence="2" id="KW-1185">Reference proteome</keyword>
<sequence>MNKGRVWLNWKKVPYTGDLQSHIEETRKFLFELEPVSVKIPSEIQSYIILGKLANEPSLTQIIELLTLNDALTEKPREIILRLQEYTRLKHTQVEENTANASSLISTTNQPYRITYYCTNGKHNIKCISHKKEECYAENTHLGPQKRNNKRRFHNLNASAHYPKPMLSSLQKIH</sequence>
<reference evidence="1" key="1">
    <citation type="submission" date="2021-03" db="EMBL/GenBank/DDBJ databases">
        <title>Draft genome sequence of rust myrtle Austropuccinia psidii MF-1, a brazilian biotype.</title>
        <authorList>
            <person name="Quecine M.C."/>
            <person name="Pachon D.M.R."/>
            <person name="Bonatelli M.L."/>
            <person name="Correr F.H."/>
            <person name="Franceschini L.M."/>
            <person name="Leite T.F."/>
            <person name="Margarido G.R.A."/>
            <person name="Almeida C.A."/>
            <person name="Ferrarezi J.A."/>
            <person name="Labate C.A."/>
        </authorList>
    </citation>
    <scope>NUCLEOTIDE SEQUENCE</scope>
    <source>
        <strain evidence="1">MF-1</strain>
    </source>
</reference>
<organism evidence="1 2">
    <name type="scientific">Austropuccinia psidii MF-1</name>
    <dbReference type="NCBI Taxonomy" id="1389203"/>
    <lineage>
        <taxon>Eukaryota</taxon>
        <taxon>Fungi</taxon>
        <taxon>Dikarya</taxon>
        <taxon>Basidiomycota</taxon>
        <taxon>Pucciniomycotina</taxon>
        <taxon>Pucciniomycetes</taxon>
        <taxon>Pucciniales</taxon>
        <taxon>Sphaerophragmiaceae</taxon>
        <taxon>Austropuccinia</taxon>
    </lineage>
</organism>
<evidence type="ECO:0000313" key="1">
    <source>
        <dbReference type="EMBL" id="MBW0473110.1"/>
    </source>
</evidence>
<comment type="caution">
    <text evidence="1">The sequence shown here is derived from an EMBL/GenBank/DDBJ whole genome shotgun (WGS) entry which is preliminary data.</text>
</comment>
<accession>A0A9Q3GNB4</accession>
<protein>
    <submittedName>
        <fullName evidence="1">Uncharacterized protein</fullName>
    </submittedName>
</protein>
<name>A0A9Q3GNB4_9BASI</name>
<dbReference type="Proteomes" id="UP000765509">
    <property type="component" value="Unassembled WGS sequence"/>
</dbReference>
<evidence type="ECO:0000313" key="2">
    <source>
        <dbReference type="Proteomes" id="UP000765509"/>
    </source>
</evidence>
<dbReference type="AlphaFoldDB" id="A0A9Q3GNB4"/>
<dbReference type="EMBL" id="AVOT02003300">
    <property type="protein sequence ID" value="MBW0473110.1"/>
    <property type="molecule type" value="Genomic_DNA"/>
</dbReference>
<proteinExistence type="predicted"/>
<gene>
    <name evidence="1" type="ORF">O181_012825</name>
</gene>
<dbReference type="OrthoDB" id="8029976at2759"/>